<organism evidence="3 4">
    <name type="scientific">Streptomyces mangrovisoli</name>
    <dbReference type="NCBI Taxonomy" id="1428628"/>
    <lineage>
        <taxon>Bacteria</taxon>
        <taxon>Bacillati</taxon>
        <taxon>Actinomycetota</taxon>
        <taxon>Actinomycetes</taxon>
        <taxon>Kitasatosporales</taxon>
        <taxon>Streptomycetaceae</taxon>
        <taxon>Streptomyces</taxon>
    </lineage>
</organism>
<dbReference type="InterPro" id="IPR055568">
    <property type="entry name" value="DUF7144"/>
</dbReference>
<feature type="transmembrane region" description="Helical" evidence="1">
    <location>
        <begin position="89"/>
        <end position="105"/>
    </location>
</feature>
<keyword evidence="1" id="KW-1133">Transmembrane helix</keyword>
<name>A0A1J4P2T7_9ACTN</name>
<sequence>MTTTHTTSTRKQQWAAGLMLFAAVMLMIAGVLGIFRGIMGIAKDDVFVATNGYVFQYDLTGWGWVNLILGAVAVVVSLGLFATQGWARIAGVVIAGFVIIANFLSLPYAPLWSTLMMAFAGVAIWGMCVAKPDDSASRMDAPTNR</sequence>
<comment type="caution">
    <text evidence="3">The sequence shown here is derived from an EMBL/GenBank/DDBJ whole genome shotgun (WGS) entry which is preliminary data.</text>
</comment>
<reference evidence="3" key="1">
    <citation type="submission" date="2016-10" db="EMBL/GenBank/DDBJ databases">
        <title>Genome sequence of Streptomyces mangrovisoli MUSC 149.</title>
        <authorList>
            <person name="Lee L.-H."/>
            <person name="Ser H.-L."/>
        </authorList>
    </citation>
    <scope>NUCLEOTIDE SEQUENCE [LARGE SCALE GENOMIC DNA]</scope>
    <source>
        <strain evidence="3">MUSC 149</strain>
    </source>
</reference>
<dbReference type="RefSeq" id="WP_046591364.1">
    <property type="nucleotide sequence ID" value="NZ_LAVA02000019.1"/>
</dbReference>
<dbReference type="EMBL" id="LAVA02000019">
    <property type="protein sequence ID" value="OIJ68060.1"/>
    <property type="molecule type" value="Genomic_DNA"/>
</dbReference>
<dbReference type="OrthoDB" id="4482242at2"/>
<evidence type="ECO:0000313" key="4">
    <source>
        <dbReference type="Proteomes" id="UP000034196"/>
    </source>
</evidence>
<keyword evidence="1" id="KW-0472">Membrane</keyword>
<dbReference type="AlphaFoldDB" id="A0A1J4P2T7"/>
<keyword evidence="4" id="KW-1185">Reference proteome</keyword>
<feature type="transmembrane region" description="Helical" evidence="1">
    <location>
        <begin position="20"/>
        <end position="42"/>
    </location>
</feature>
<evidence type="ECO:0000256" key="1">
    <source>
        <dbReference type="SAM" id="Phobius"/>
    </source>
</evidence>
<dbReference type="STRING" id="1428628.WN71_009680"/>
<gene>
    <name evidence="3" type="ORF">WN71_009680</name>
</gene>
<feature type="transmembrane region" description="Helical" evidence="1">
    <location>
        <begin position="111"/>
        <end position="130"/>
    </location>
</feature>
<accession>A0A1J4P2T7</accession>
<dbReference type="Proteomes" id="UP000034196">
    <property type="component" value="Unassembled WGS sequence"/>
</dbReference>
<evidence type="ECO:0000259" key="2">
    <source>
        <dbReference type="Pfam" id="PF23636"/>
    </source>
</evidence>
<protein>
    <recommendedName>
        <fullName evidence="2">DUF7144 domain-containing protein</fullName>
    </recommendedName>
</protein>
<evidence type="ECO:0000313" key="3">
    <source>
        <dbReference type="EMBL" id="OIJ68060.1"/>
    </source>
</evidence>
<feature type="domain" description="DUF7144" evidence="2">
    <location>
        <begin position="19"/>
        <end position="131"/>
    </location>
</feature>
<keyword evidence="1" id="KW-0812">Transmembrane</keyword>
<proteinExistence type="predicted"/>
<feature type="transmembrane region" description="Helical" evidence="1">
    <location>
        <begin position="62"/>
        <end position="82"/>
    </location>
</feature>
<dbReference type="Pfam" id="PF23636">
    <property type="entry name" value="DUF7144"/>
    <property type="match status" value="1"/>
</dbReference>